<accession>A0A318VMH2</accession>
<dbReference type="GO" id="GO:0016747">
    <property type="term" value="F:acyltransferase activity, transferring groups other than amino-acyl groups"/>
    <property type="evidence" value="ECO:0007669"/>
    <property type="project" value="InterPro"/>
</dbReference>
<keyword evidence="2" id="KW-0808">Transferase</keyword>
<keyword evidence="3" id="KW-1185">Reference proteome</keyword>
<name>A0A318VMH2_9GAMM</name>
<dbReference type="Gene3D" id="3.40.630.30">
    <property type="match status" value="1"/>
</dbReference>
<feature type="domain" description="N-acetyltransferase" evidence="1">
    <location>
        <begin position="5"/>
        <end position="165"/>
    </location>
</feature>
<dbReference type="RefSeq" id="WP_110572558.1">
    <property type="nucleotide sequence ID" value="NZ_QKLW01000001.1"/>
</dbReference>
<dbReference type="SUPFAM" id="SSF55729">
    <property type="entry name" value="Acyl-CoA N-acyltransferases (Nat)"/>
    <property type="match status" value="1"/>
</dbReference>
<comment type="caution">
    <text evidence="2">The sequence shown here is derived from an EMBL/GenBank/DDBJ whole genome shotgun (WGS) entry which is preliminary data.</text>
</comment>
<dbReference type="Proteomes" id="UP000247551">
    <property type="component" value="Unassembled WGS sequence"/>
</dbReference>
<proteinExistence type="predicted"/>
<reference evidence="2 3" key="1">
    <citation type="submission" date="2018-06" db="EMBL/GenBank/DDBJ databases">
        <title>Genomic Encyclopedia of Type Strains, Phase III (KMG-III): the genomes of soil and plant-associated and newly described type strains.</title>
        <authorList>
            <person name="Whitman W."/>
        </authorList>
    </citation>
    <scope>NUCLEOTIDE SEQUENCE [LARGE SCALE GENOMIC DNA]</scope>
    <source>
        <strain evidence="2 3">CECT 7730</strain>
    </source>
</reference>
<dbReference type="EMBL" id="QKLW01000001">
    <property type="protein sequence ID" value="PYF84829.1"/>
    <property type="molecule type" value="Genomic_DNA"/>
</dbReference>
<gene>
    <name evidence="2" type="ORF">DFP75_101871</name>
</gene>
<evidence type="ECO:0000259" key="1">
    <source>
        <dbReference type="PROSITE" id="PS51186"/>
    </source>
</evidence>
<dbReference type="InterPro" id="IPR051531">
    <property type="entry name" value="N-acetyltransferase"/>
</dbReference>
<dbReference type="AlphaFoldDB" id="A0A318VMH2"/>
<evidence type="ECO:0000313" key="3">
    <source>
        <dbReference type="Proteomes" id="UP000247551"/>
    </source>
</evidence>
<dbReference type="InterPro" id="IPR016181">
    <property type="entry name" value="Acyl_CoA_acyltransferase"/>
</dbReference>
<dbReference type="InterPro" id="IPR000182">
    <property type="entry name" value="GNAT_dom"/>
</dbReference>
<dbReference type="PANTHER" id="PTHR43792">
    <property type="entry name" value="GNAT FAMILY, PUTATIVE (AFU_ORTHOLOGUE AFUA_3G00765)-RELATED-RELATED"/>
    <property type="match status" value="1"/>
</dbReference>
<evidence type="ECO:0000313" key="2">
    <source>
        <dbReference type="EMBL" id="PYF84829.1"/>
    </source>
</evidence>
<organism evidence="2 3">
    <name type="scientific">Marinomonas alcarazii</name>
    <dbReference type="NCBI Taxonomy" id="491949"/>
    <lineage>
        <taxon>Bacteria</taxon>
        <taxon>Pseudomonadati</taxon>
        <taxon>Pseudomonadota</taxon>
        <taxon>Gammaproteobacteria</taxon>
        <taxon>Oceanospirillales</taxon>
        <taxon>Oceanospirillaceae</taxon>
        <taxon>Marinomonas</taxon>
    </lineage>
</organism>
<sequence length="185" mass="21344">MKKILKIRQATENDLRSILLFEFRNRDWFSKFIPQEALRQQSQIYFKRLLRSDVKKFQYLVCLPNDVLIGRFSGQLLDQGCLEVSYRIAKNFTNQGIAKYVLKNLLLVWASDGINEVYAQVADHNAASIRVLTACAFELQEIQQNSINLAGDIHDSHVYRWSTTEDIIPLYITPGSGSSTIYLEH</sequence>
<protein>
    <submittedName>
        <fullName evidence="2">Ribosomal-protein-alanine N-acetyltransferase</fullName>
    </submittedName>
</protein>
<dbReference type="PROSITE" id="PS51186">
    <property type="entry name" value="GNAT"/>
    <property type="match status" value="1"/>
</dbReference>
<dbReference type="Pfam" id="PF13302">
    <property type="entry name" value="Acetyltransf_3"/>
    <property type="match status" value="1"/>
</dbReference>